<protein>
    <submittedName>
        <fullName evidence="1">Uncharacterized protein</fullName>
    </submittedName>
</protein>
<dbReference type="RefSeq" id="WP_140403099.1">
    <property type="nucleotide sequence ID" value="NZ_JACJLV010000049.1"/>
</dbReference>
<evidence type="ECO:0000313" key="2">
    <source>
        <dbReference type="Proteomes" id="UP000713880"/>
    </source>
</evidence>
<reference evidence="1" key="2">
    <citation type="journal article" date="2021" name="Sci. Rep.">
        <title>The distribution of antibiotic resistance genes in chicken gut microbiota commensals.</title>
        <authorList>
            <person name="Juricova H."/>
            <person name="Matiasovicova J."/>
            <person name="Kubasova T."/>
            <person name="Cejkova D."/>
            <person name="Rychlik I."/>
        </authorList>
    </citation>
    <scope>NUCLEOTIDE SEQUENCE</scope>
    <source>
        <strain evidence="1">An420c</strain>
    </source>
</reference>
<accession>A0A938X3D2</accession>
<evidence type="ECO:0000313" key="1">
    <source>
        <dbReference type="EMBL" id="MBM6827677.1"/>
    </source>
</evidence>
<organism evidence="1 2">
    <name type="scientific">Mordavella massiliensis</name>
    <dbReference type="NCBI Taxonomy" id="1871024"/>
    <lineage>
        <taxon>Bacteria</taxon>
        <taxon>Bacillati</taxon>
        <taxon>Bacillota</taxon>
        <taxon>Clostridia</taxon>
        <taxon>Eubacteriales</taxon>
        <taxon>Clostridiaceae</taxon>
        <taxon>Mordavella</taxon>
    </lineage>
</organism>
<gene>
    <name evidence="1" type="ORF">H6A13_11335</name>
</gene>
<comment type="caution">
    <text evidence="1">The sequence shown here is derived from an EMBL/GenBank/DDBJ whole genome shotgun (WGS) entry which is preliminary data.</text>
</comment>
<reference evidence="1" key="1">
    <citation type="submission" date="2020-08" db="EMBL/GenBank/DDBJ databases">
        <authorList>
            <person name="Cejkova D."/>
            <person name="Kubasova T."/>
            <person name="Jahodarova E."/>
            <person name="Rychlik I."/>
        </authorList>
    </citation>
    <scope>NUCLEOTIDE SEQUENCE</scope>
    <source>
        <strain evidence="1">An420c</strain>
    </source>
</reference>
<sequence>MTIIVQRAMLKIQAERMRELASKISSRSYRLEFEQGEGAFVKELEAMAAELKSVGNALGALAAVTAERLDSAEIEFTAADERTAGFYRGGE</sequence>
<name>A0A938X3D2_9CLOT</name>
<dbReference type="Proteomes" id="UP000713880">
    <property type="component" value="Unassembled WGS sequence"/>
</dbReference>
<dbReference type="EMBL" id="JACJLV010000049">
    <property type="protein sequence ID" value="MBM6827677.1"/>
    <property type="molecule type" value="Genomic_DNA"/>
</dbReference>
<dbReference type="AlphaFoldDB" id="A0A938X3D2"/>
<proteinExistence type="predicted"/>
<keyword evidence="2" id="KW-1185">Reference proteome</keyword>